<feature type="region of interest" description="Disordered" evidence="1">
    <location>
        <begin position="247"/>
        <end position="293"/>
    </location>
</feature>
<evidence type="ECO:0000259" key="2">
    <source>
        <dbReference type="Pfam" id="PF09468"/>
    </source>
</evidence>
<dbReference type="Proteomes" id="UP000481153">
    <property type="component" value="Unassembled WGS sequence"/>
</dbReference>
<feature type="compositionally biased region" description="Polar residues" evidence="1">
    <location>
        <begin position="173"/>
        <end position="186"/>
    </location>
</feature>
<organism evidence="3 4">
    <name type="scientific">Aphanomyces euteiches</name>
    <dbReference type="NCBI Taxonomy" id="100861"/>
    <lineage>
        <taxon>Eukaryota</taxon>
        <taxon>Sar</taxon>
        <taxon>Stramenopiles</taxon>
        <taxon>Oomycota</taxon>
        <taxon>Saprolegniomycetes</taxon>
        <taxon>Saprolegniales</taxon>
        <taxon>Verrucalvaceae</taxon>
        <taxon>Aphanomyces</taxon>
    </lineage>
</organism>
<feature type="compositionally biased region" description="Basic and acidic residues" evidence="1">
    <location>
        <begin position="257"/>
        <end position="267"/>
    </location>
</feature>
<feature type="domain" description="Ribonuclease H2 subunit B wHTH" evidence="2">
    <location>
        <begin position="91"/>
        <end position="232"/>
    </location>
</feature>
<keyword evidence="4" id="KW-1185">Reference proteome</keyword>
<dbReference type="GO" id="GO:0006401">
    <property type="term" value="P:RNA catabolic process"/>
    <property type="evidence" value="ECO:0007669"/>
    <property type="project" value="TreeGrafter"/>
</dbReference>
<protein>
    <recommendedName>
        <fullName evidence="2">Ribonuclease H2 subunit B wHTH domain-containing protein</fullName>
    </recommendedName>
</protein>
<comment type="caution">
    <text evidence="3">The sequence shown here is derived from an EMBL/GenBank/DDBJ whole genome shotgun (WGS) entry which is preliminary data.</text>
</comment>
<dbReference type="PANTHER" id="PTHR13383">
    <property type="entry name" value="RIBONUCLEASE H2 SUBUNIT B"/>
    <property type="match status" value="1"/>
</dbReference>
<dbReference type="InterPro" id="IPR019024">
    <property type="entry name" value="RNase_H2_suB_wHTH"/>
</dbReference>
<dbReference type="InterPro" id="IPR040456">
    <property type="entry name" value="RNase_H2_suB"/>
</dbReference>
<feature type="region of interest" description="Disordered" evidence="1">
    <location>
        <begin position="173"/>
        <end position="208"/>
    </location>
</feature>
<evidence type="ECO:0000313" key="4">
    <source>
        <dbReference type="Proteomes" id="UP000481153"/>
    </source>
</evidence>
<gene>
    <name evidence="3" type="ORF">Ae201684_018426</name>
</gene>
<dbReference type="GO" id="GO:0032299">
    <property type="term" value="C:ribonuclease H2 complex"/>
    <property type="evidence" value="ECO:0007669"/>
    <property type="project" value="InterPro"/>
</dbReference>
<dbReference type="Pfam" id="PF09468">
    <property type="entry name" value="RNase_H2-Ydr279"/>
    <property type="match status" value="1"/>
</dbReference>
<name>A0A6G0W8A2_9STRA</name>
<dbReference type="GO" id="GO:0005654">
    <property type="term" value="C:nucleoplasm"/>
    <property type="evidence" value="ECO:0007669"/>
    <property type="project" value="TreeGrafter"/>
</dbReference>
<proteinExistence type="predicted"/>
<dbReference type="EMBL" id="VJMJ01000335">
    <property type="protein sequence ID" value="KAF0722423.1"/>
    <property type="molecule type" value="Genomic_DNA"/>
</dbReference>
<evidence type="ECO:0000313" key="3">
    <source>
        <dbReference type="EMBL" id="KAF0722423.1"/>
    </source>
</evidence>
<dbReference type="Gene3D" id="1.10.20.120">
    <property type="match status" value="1"/>
</dbReference>
<dbReference type="PANTHER" id="PTHR13383:SF11">
    <property type="entry name" value="RIBONUCLEASE H2 SUBUNIT B"/>
    <property type="match status" value="1"/>
</dbReference>
<accession>A0A6G0W8A2</accession>
<dbReference type="VEuPathDB" id="FungiDB:AeMF1_014915"/>
<reference evidence="3 4" key="1">
    <citation type="submission" date="2019-07" db="EMBL/GenBank/DDBJ databases">
        <title>Genomics analysis of Aphanomyces spp. identifies a new class of oomycete effector associated with host adaptation.</title>
        <authorList>
            <person name="Gaulin E."/>
        </authorList>
    </citation>
    <scope>NUCLEOTIDE SEQUENCE [LARGE SCALE GENOMIC DNA]</scope>
    <source>
        <strain evidence="3 4">ATCC 201684</strain>
    </source>
</reference>
<dbReference type="AlphaFoldDB" id="A0A6G0W8A2"/>
<feature type="compositionally biased region" description="Low complexity" evidence="1">
    <location>
        <begin position="275"/>
        <end position="286"/>
    </location>
</feature>
<sequence length="307" mass="34468">MASKSRVVLLADAKEEWRDAKLCRFVRDAQENPVLTFVKWTHGAAPRWLAITGDRLCEVQRINDDRSLFAPGNIVVQDGSLLVVTPMDPLFVLLGQLATWSRDSQFCSIHDVMESSGLNLDAVSRWNPSSVASICDVEDAEDMDTIRIRCNEAKITEWLRRKVERIMRVEANSANKQQQQAFNDSFQRPPGEAQPAESVGSTQQTADDKHKALQHAIFMLTEYIDEKWTELLVKSYGMSPTDWQKEKATEKAISNKPGDDMVSKFDVRQTAPSQKRPAPKATTPAPVKKKPIDTSGMKSIASFFGKK</sequence>
<evidence type="ECO:0000256" key="1">
    <source>
        <dbReference type="SAM" id="MobiDB-lite"/>
    </source>
</evidence>